<reference evidence="3 4" key="1">
    <citation type="submission" date="2024-03" db="EMBL/GenBank/DDBJ databases">
        <title>The Acrasis kona genome and developmental transcriptomes reveal deep origins of eukaryotic multicellular pathways.</title>
        <authorList>
            <person name="Sheikh S."/>
            <person name="Fu C.-J."/>
            <person name="Brown M.W."/>
            <person name="Baldauf S.L."/>
        </authorList>
    </citation>
    <scope>NUCLEOTIDE SEQUENCE [LARGE SCALE GENOMIC DNA]</scope>
    <source>
        <strain evidence="3 4">ATCC MYA-3509</strain>
    </source>
</reference>
<evidence type="ECO:0000313" key="3">
    <source>
        <dbReference type="EMBL" id="KAL0491228.1"/>
    </source>
</evidence>
<feature type="transmembrane region" description="Helical" evidence="2">
    <location>
        <begin position="393"/>
        <end position="416"/>
    </location>
</feature>
<accession>A0AAW2ZQH5</accession>
<keyword evidence="2" id="KW-0472">Membrane</keyword>
<evidence type="ECO:0000256" key="2">
    <source>
        <dbReference type="SAM" id="Phobius"/>
    </source>
</evidence>
<feature type="region of interest" description="Disordered" evidence="1">
    <location>
        <begin position="442"/>
        <end position="493"/>
    </location>
</feature>
<dbReference type="InterPro" id="IPR008928">
    <property type="entry name" value="6-hairpin_glycosidase_sf"/>
</dbReference>
<proteinExistence type="predicted"/>
<keyword evidence="4" id="KW-1185">Reference proteome</keyword>
<dbReference type="GO" id="GO:0005975">
    <property type="term" value="P:carbohydrate metabolic process"/>
    <property type="evidence" value="ECO:0007669"/>
    <property type="project" value="InterPro"/>
</dbReference>
<name>A0AAW2ZQH5_9EUKA</name>
<organism evidence="3 4">
    <name type="scientific">Acrasis kona</name>
    <dbReference type="NCBI Taxonomy" id="1008807"/>
    <lineage>
        <taxon>Eukaryota</taxon>
        <taxon>Discoba</taxon>
        <taxon>Heterolobosea</taxon>
        <taxon>Tetramitia</taxon>
        <taxon>Eutetramitia</taxon>
        <taxon>Acrasidae</taxon>
        <taxon>Acrasis</taxon>
    </lineage>
</organism>
<dbReference type="Proteomes" id="UP001431209">
    <property type="component" value="Unassembled WGS sequence"/>
</dbReference>
<feature type="compositionally biased region" description="Polar residues" evidence="1">
    <location>
        <begin position="442"/>
        <end position="460"/>
    </location>
</feature>
<keyword evidence="2" id="KW-1133">Transmembrane helix</keyword>
<dbReference type="SUPFAM" id="SSF48208">
    <property type="entry name" value="Six-hairpin glycosidases"/>
    <property type="match status" value="1"/>
</dbReference>
<dbReference type="AlphaFoldDB" id="A0AAW2ZQH5"/>
<protein>
    <submittedName>
        <fullName evidence="3">Uncharacterized protein</fullName>
    </submittedName>
</protein>
<gene>
    <name evidence="3" type="ORF">AKO1_009970</name>
</gene>
<sequence>MSAIFLMNVAKLDLAQKICDTLVAVVNNEKTSDGRIRSAYSTLQPISREFLPTQYTTYTSNAVDPSISTRDQAYTIIALTRMYVHTGMYKYLKAAIKIGTFIKNYQASIKGWQGYNGGFSQDSRGNDVQLNYRTTGHNCAVYAAANMLKGITKDNSWDELMEKSSKFISNMFDSGVGAYRLHTEDNSDSWSADSPLSAVTQSQKILTGLDEGDSRHSQMAYFILQNLATQSESYYGIVYAKGGHGIHTESMAMTSMAFYAHAAAIAESNPALSETLKKQADTWMETLLKIQSEARNGDSQGLVASPDADGALSWAGNEFTGAAFRAFPLLNTAATAWTGLALSYIQNGDLYANPFASYWKKSALSYYSSSVMGTNDPGIVNVDISWRKVNNGALALSILFAMLLLGFLVALCALNYKIHKRNKEVKGMFEVKKINFTKIATETPQSPMNNTSPLGSTSPVSGAAAYGSPLTPQTPVSQQQNSFLLRSISPVAE</sequence>
<dbReference type="EMBL" id="JAOPGA020001779">
    <property type="protein sequence ID" value="KAL0491228.1"/>
    <property type="molecule type" value="Genomic_DNA"/>
</dbReference>
<comment type="caution">
    <text evidence="3">The sequence shown here is derived from an EMBL/GenBank/DDBJ whole genome shotgun (WGS) entry which is preliminary data.</text>
</comment>
<evidence type="ECO:0000313" key="4">
    <source>
        <dbReference type="Proteomes" id="UP001431209"/>
    </source>
</evidence>
<feature type="compositionally biased region" description="Polar residues" evidence="1">
    <location>
        <begin position="470"/>
        <end position="484"/>
    </location>
</feature>
<keyword evidence="2" id="KW-0812">Transmembrane</keyword>
<evidence type="ECO:0000256" key="1">
    <source>
        <dbReference type="SAM" id="MobiDB-lite"/>
    </source>
</evidence>